<proteinExistence type="predicted"/>
<dbReference type="Pfam" id="PF04773">
    <property type="entry name" value="FecR"/>
    <property type="match status" value="1"/>
</dbReference>
<keyword evidence="4" id="KW-1185">Reference proteome</keyword>
<dbReference type="InterPro" id="IPR006860">
    <property type="entry name" value="FecR"/>
</dbReference>
<feature type="region of interest" description="Disordered" evidence="1">
    <location>
        <begin position="254"/>
        <end position="377"/>
    </location>
</feature>
<dbReference type="RefSeq" id="WP_040689395.1">
    <property type="nucleotide sequence ID" value="NZ_VBTY01000196.1"/>
</dbReference>
<feature type="compositionally biased region" description="Basic and acidic residues" evidence="1">
    <location>
        <begin position="280"/>
        <end position="297"/>
    </location>
</feature>
<dbReference type="Proteomes" id="UP001152872">
    <property type="component" value="Unassembled WGS sequence"/>
</dbReference>
<dbReference type="AlphaFoldDB" id="A0A9X4MDQ6"/>
<dbReference type="EMBL" id="VBTY01000196">
    <property type="protein sequence ID" value="MDG3496535.1"/>
    <property type="molecule type" value="Genomic_DNA"/>
</dbReference>
<evidence type="ECO:0000256" key="1">
    <source>
        <dbReference type="SAM" id="MobiDB-lite"/>
    </source>
</evidence>
<dbReference type="Gene3D" id="2.60.120.1440">
    <property type="match status" value="1"/>
</dbReference>
<sequence>MQRWQLSKISGRILPLFVLSLGAVMLPSCAFNQPAKPFSSEALPTEAIAEISEIRSYPVRVKYINSNAPRPATVGVPLKVNESVSTEDSSTAQVTLRSGAIIRIGGQSSLTLKPQNQVEFNNGRLVAWAAKDSQAPAQIQTPFGEISSNDGTLYVEIPTKAAEDRRVIALDGTVTVLLKSTSEIVTLGKGEEISIKANGKATTPKRLDKESIAKSIANNSLIFGFSTQLASLPQITSEFGVTASVKEANKIEFRRSDLPKPSESPNRNKVTYTSGAANSDRNDRRDDKPERPKEDTTAAKTTETPLPNATSSPAPANNTNSTPEPQPQKTTQPSTVTTNPVATPVEPPPQQPAPLEPPPQPVQPEVPPPSTAPKTKP</sequence>
<accession>A0A9X4MDQ6</accession>
<name>A0A9X4MDQ6_9CYAN</name>
<gene>
    <name evidence="3" type="ORF">FEV09_18500</name>
</gene>
<reference evidence="3" key="1">
    <citation type="submission" date="2019-05" db="EMBL/GenBank/DDBJ databases">
        <title>Whole genome sequencing of Pseudanabaena catenata USMAC16.</title>
        <authorList>
            <person name="Khan Z."/>
            <person name="Omar W.M."/>
            <person name="Convey P."/>
            <person name="Merican F."/>
            <person name="Najimudin N."/>
        </authorList>
    </citation>
    <scope>NUCLEOTIDE SEQUENCE</scope>
    <source>
        <strain evidence="3">USMAC16</strain>
    </source>
</reference>
<evidence type="ECO:0000259" key="2">
    <source>
        <dbReference type="Pfam" id="PF04773"/>
    </source>
</evidence>
<feature type="compositionally biased region" description="Polar residues" evidence="1">
    <location>
        <begin position="263"/>
        <end position="279"/>
    </location>
</feature>
<organism evidence="3 4">
    <name type="scientific">Pseudanabaena catenata USMAC16</name>
    <dbReference type="NCBI Taxonomy" id="1855837"/>
    <lineage>
        <taxon>Bacteria</taxon>
        <taxon>Bacillati</taxon>
        <taxon>Cyanobacteriota</taxon>
        <taxon>Cyanophyceae</taxon>
        <taxon>Pseudanabaenales</taxon>
        <taxon>Pseudanabaenaceae</taxon>
        <taxon>Pseudanabaena</taxon>
    </lineage>
</organism>
<feature type="compositionally biased region" description="Polar residues" evidence="1">
    <location>
        <begin position="307"/>
        <end position="321"/>
    </location>
</feature>
<comment type="caution">
    <text evidence="3">The sequence shown here is derived from an EMBL/GenBank/DDBJ whole genome shotgun (WGS) entry which is preliminary data.</text>
</comment>
<feature type="compositionally biased region" description="Pro residues" evidence="1">
    <location>
        <begin position="345"/>
        <end position="371"/>
    </location>
</feature>
<feature type="compositionally biased region" description="Low complexity" evidence="1">
    <location>
        <begin position="327"/>
        <end position="344"/>
    </location>
</feature>
<feature type="domain" description="FecR protein" evidence="2">
    <location>
        <begin position="84"/>
        <end position="174"/>
    </location>
</feature>
<protein>
    <submittedName>
        <fullName evidence="3">FecR domain-containing protein</fullName>
    </submittedName>
</protein>
<evidence type="ECO:0000313" key="3">
    <source>
        <dbReference type="EMBL" id="MDG3496535.1"/>
    </source>
</evidence>
<evidence type="ECO:0000313" key="4">
    <source>
        <dbReference type="Proteomes" id="UP001152872"/>
    </source>
</evidence>
<dbReference type="PANTHER" id="PTHR38731:SF3">
    <property type="entry name" value="BLL6125 PROTEIN"/>
    <property type="match status" value="1"/>
</dbReference>
<dbReference type="PANTHER" id="PTHR38731">
    <property type="entry name" value="LIPL45-RELATED LIPOPROTEIN-RELATED"/>
    <property type="match status" value="1"/>
</dbReference>